<reference evidence="2" key="1">
    <citation type="submission" date="2022-07" db="EMBL/GenBank/DDBJ databases">
        <authorList>
            <person name="Macas J."/>
            <person name="Novak P."/>
            <person name="Neumann P."/>
        </authorList>
    </citation>
    <scope>NUCLEOTIDE SEQUENCE</scope>
</reference>
<protein>
    <submittedName>
        <fullName evidence="2">Uncharacterized protein</fullName>
    </submittedName>
</protein>
<evidence type="ECO:0000313" key="3">
    <source>
        <dbReference type="Proteomes" id="UP001152523"/>
    </source>
</evidence>
<feature type="region of interest" description="Disordered" evidence="1">
    <location>
        <begin position="23"/>
        <end position="54"/>
    </location>
</feature>
<organism evidence="2 3">
    <name type="scientific">Cuscuta epithymum</name>
    <dbReference type="NCBI Taxonomy" id="186058"/>
    <lineage>
        <taxon>Eukaryota</taxon>
        <taxon>Viridiplantae</taxon>
        <taxon>Streptophyta</taxon>
        <taxon>Embryophyta</taxon>
        <taxon>Tracheophyta</taxon>
        <taxon>Spermatophyta</taxon>
        <taxon>Magnoliopsida</taxon>
        <taxon>eudicotyledons</taxon>
        <taxon>Gunneridae</taxon>
        <taxon>Pentapetalae</taxon>
        <taxon>asterids</taxon>
        <taxon>lamiids</taxon>
        <taxon>Solanales</taxon>
        <taxon>Convolvulaceae</taxon>
        <taxon>Cuscuteae</taxon>
        <taxon>Cuscuta</taxon>
        <taxon>Cuscuta subgen. Cuscuta</taxon>
    </lineage>
</organism>
<dbReference type="Proteomes" id="UP001152523">
    <property type="component" value="Unassembled WGS sequence"/>
</dbReference>
<dbReference type="EMBL" id="CAMAPF010000948">
    <property type="protein sequence ID" value="CAH9127455.1"/>
    <property type="molecule type" value="Genomic_DNA"/>
</dbReference>
<gene>
    <name evidence="2" type="ORF">CEPIT_LOCUS28331</name>
</gene>
<evidence type="ECO:0000256" key="1">
    <source>
        <dbReference type="SAM" id="MobiDB-lite"/>
    </source>
</evidence>
<proteinExistence type="predicted"/>
<keyword evidence="3" id="KW-1185">Reference proteome</keyword>
<evidence type="ECO:0000313" key="2">
    <source>
        <dbReference type="EMBL" id="CAH9127455.1"/>
    </source>
</evidence>
<dbReference type="AlphaFoldDB" id="A0AAV0EWE4"/>
<name>A0AAV0EWE4_9ASTE</name>
<accession>A0AAV0EWE4</accession>
<comment type="caution">
    <text evidence="2">The sequence shown here is derived from an EMBL/GenBank/DDBJ whole genome shotgun (WGS) entry which is preliminary data.</text>
</comment>
<feature type="non-terminal residue" evidence="2">
    <location>
        <position position="148"/>
    </location>
</feature>
<sequence length="148" mass="16786">MSAWGDRAEMRWDQQMVYDAYGVPMSQFNPPQPPNDPPEASTSYQPDADENPTFYQPYVDEGLAERFQDVLKAADQPLYADCEGYSQLSAVTEFMNIKAEYSLPETCMNRVLQSVGGMLPRDHTLPDSYYHMKQLMSKLGLPCVEIDA</sequence>